<evidence type="ECO:0000313" key="7">
    <source>
        <dbReference type="Proteomes" id="UP001642360"/>
    </source>
</evidence>
<dbReference type="SUPFAM" id="SSF48371">
    <property type="entry name" value="ARM repeat"/>
    <property type="match status" value="1"/>
</dbReference>
<dbReference type="AlphaFoldDB" id="A0ABC8S6U6"/>
<evidence type="ECO:0000256" key="5">
    <source>
        <dbReference type="ARBA" id="ARBA00022927"/>
    </source>
</evidence>
<protein>
    <submittedName>
        <fullName evidence="6">Uncharacterized protein</fullName>
    </submittedName>
</protein>
<dbReference type="InterPro" id="IPR016024">
    <property type="entry name" value="ARM-type_fold"/>
</dbReference>
<dbReference type="InterPro" id="IPR011989">
    <property type="entry name" value="ARM-like"/>
</dbReference>
<reference evidence="6 7" key="1">
    <citation type="submission" date="2024-02" db="EMBL/GenBank/DDBJ databases">
        <authorList>
            <person name="Vignale AGUSTIN F."/>
            <person name="Sosa J E."/>
            <person name="Modenutti C."/>
        </authorList>
    </citation>
    <scope>NUCLEOTIDE SEQUENCE [LARGE SCALE GENOMIC DNA]</scope>
</reference>
<dbReference type="GO" id="GO:0005737">
    <property type="term" value="C:cytoplasm"/>
    <property type="evidence" value="ECO:0007669"/>
    <property type="project" value="UniProtKB-SubCell"/>
</dbReference>
<dbReference type="Proteomes" id="UP001642360">
    <property type="component" value="Unassembled WGS sequence"/>
</dbReference>
<organism evidence="6 7">
    <name type="scientific">Ilex paraguariensis</name>
    <name type="common">yerba mate</name>
    <dbReference type="NCBI Taxonomy" id="185542"/>
    <lineage>
        <taxon>Eukaryota</taxon>
        <taxon>Viridiplantae</taxon>
        <taxon>Streptophyta</taxon>
        <taxon>Embryophyta</taxon>
        <taxon>Tracheophyta</taxon>
        <taxon>Spermatophyta</taxon>
        <taxon>Magnoliopsida</taxon>
        <taxon>eudicotyledons</taxon>
        <taxon>Gunneridae</taxon>
        <taxon>Pentapetalae</taxon>
        <taxon>asterids</taxon>
        <taxon>campanulids</taxon>
        <taxon>Aquifoliales</taxon>
        <taxon>Aquifoliaceae</taxon>
        <taxon>Ilex</taxon>
    </lineage>
</organism>
<keyword evidence="5" id="KW-0653">Protein transport</keyword>
<comment type="caution">
    <text evidence="6">The sequence shown here is derived from an EMBL/GenBank/DDBJ whole genome shotgun (WGS) entry which is preliminary data.</text>
</comment>
<evidence type="ECO:0000313" key="6">
    <source>
        <dbReference type="EMBL" id="CAK9152928.1"/>
    </source>
</evidence>
<keyword evidence="4" id="KW-0677">Repeat</keyword>
<sequence length="245" mass="29186">MLSMLEKVLEDRDEAMAGEVLELLIEFAEPRFLVGQIEEWVKRMWQIANNDGLNVGTRRLAIEFLSKLVEVEEIAPWLQQNVRELFEILMKMLDYINDDDHNADYVSAWESSNHWRWRKCLNMLFIAVHRNDMFSIVLEVLPAYLDTPKWQKKYSAFIVLAASIEGCWKEVEMLVMRLGLWRDRLSLMRFGPQHDTRSWQERVSETWKELWRNEERDFSPYLEILMSLVFDAAQLDPNVTRLVTI</sequence>
<evidence type="ECO:0000256" key="2">
    <source>
        <dbReference type="ARBA" id="ARBA00022448"/>
    </source>
</evidence>
<keyword evidence="2" id="KW-0813">Transport</keyword>
<keyword evidence="3" id="KW-0963">Cytoplasm</keyword>
<evidence type="ECO:0000256" key="3">
    <source>
        <dbReference type="ARBA" id="ARBA00022490"/>
    </source>
</evidence>
<evidence type="ECO:0000256" key="1">
    <source>
        <dbReference type="ARBA" id="ARBA00004496"/>
    </source>
</evidence>
<dbReference type="PANTHER" id="PTHR10527">
    <property type="entry name" value="IMPORTIN BETA"/>
    <property type="match status" value="1"/>
</dbReference>
<comment type="subcellular location">
    <subcellularLocation>
        <location evidence="1">Cytoplasm</location>
    </subcellularLocation>
</comment>
<accession>A0ABC8S6U6</accession>
<dbReference type="InterPro" id="IPR040122">
    <property type="entry name" value="Importin_beta"/>
</dbReference>
<dbReference type="EMBL" id="CAUOFW020002306">
    <property type="protein sequence ID" value="CAK9152928.1"/>
    <property type="molecule type" value="Genomic_DNA"/>
</dbReference>
<dbReference type="GO" id="GO:0015031">
    <property type="term" value="P:protein transport"/>
    <property type="evidence" value="ECO:0007669"/>
    <property type="project" value="UniProtKB-KW"/>
</dbReference>
<gene>
    <name evidence="6" type="ORF">ILEXP_LOCUS21154</name>
</gene>
<name>A0ABC8S6U6_9AQUA</name>
<dbReference type="Gene3D" id="1.25.10.10">
    <property type="entry name" value="Leucine-rich Repeat Variant"/>
    <property type="match status" value="1"/>
</dbReference>
<proteinExistence type="predicted"/>
<keyword evidence="7" id="KW-1185">Reference proteome</keyword>
<evidence type="ECO:0000256" key="4">
    <source>
        <dbReference type="ARBA" id="ARBA00022737"/>
    </source>
</evidence>